<proteinExistence type="predicted"/>
<dbReference type="AlphaFoldDB" id="A0AAP2DAH6"/>
<protein>
    <submittedName>
        <fullName evidence="1">Uncharacterized protein</fullName>
    </submittedName>
</protein>
<accession>A0AAP2DAH6</accession>
<sequence>MSTIQDFIIKKGAEFRADLGNYREVKIKGMADELHGVRIETGNVWDMDHFIPHGLALDGFVFVRKQRILAEVNVDRYDKVDFLFSLGDMPELPVVLPGLDRDRQLFEWLRDERLLVMVFLQKRHESIMGWVEVVEDAGCQLRLVNDELEVAVELFEFAYRKIHLIVVGTHLLEMFDRFTVATGQV</sequence>
<evidence type="ECO:0000313" key="2">
    <source>
        <dbReference type="Proteomes" id="UP001319180"/>
    </source>
</evidence>
<dbReference type="EMBL" id="JAHESC010000024">
    <property type="protein sequence ID" value="MBT1688289.1"/>
    <property type="molecule type" value="Genomic_DNA"/>
</dbReference>
<evidence type="ECO:0000313" key="1">
    <source>
        <dbReference type="EMBL" id="MBT1688289.1"/>
    </source>
</evidence>
<name>A0AAP2DAH6_9BACT</name>
<keyword evidence="2" id="KW-1185">Reference proteome</keyword>
<reference evidence="1 2" key="1">
    <citation type="submission" date="2021-05" db="EMBL/GenBank/DDBJ databases">
        <title>A Polyphasic approach of four new species of the genus Ohtaekwangia: Ohtaekwangia histidinii sp. nov., Ohtaekwangia cretensis sp. nov., Ohtaekwangia indiensis sp. nov., Ohtaekwangia reichenbachii sp. nov. from diverse environment.</title>
        <authorList>
            <person name="Octaviana S."/>
        </authorList>
    </citation>
    <scope>NUCLEOTIDE SEQUENCE [LARGE SCALE GENOMIC DNA]</scope>
    <source>
        <strain evidence="1 2">PWU37</strain>
    </source>
</reference>
<dbReference type="RefSeq" id="WP_254091515.1">
    <property type="nucleotide sequence ID" value="NZ_JAHESC010000024.1"/>
</dbReference>
<organism evidence="1 2">
    <name type="scientific">Dawidia soli</name>
    <dbReference type="NCBI Taxonomy" id="2782352"/>
    <lineage>
        <taxon>Bacteria</taxon>
        <taxon>Pseudomonadati</taxon>
        <taxon>Bacteroidota</taxon>
        <taxon>Cytophagia</taxon>
        <taxon>Cytophagales</taxon>
        <taxon>Chryseotaleaceae</taxon>
        <taxon>Dawidia</taxon>
    </lineage>
</organism>
<comment type="caution">
    <text evidence="1">The sequence shown here is derived from an EMBL/GenBank/DDBJ whole genome shotgun (WGS) entry which is preliminary data.</text>
</comment>
<gene>
    <name evidence="1" type="ORF">KK078_17085</name>
</gene>
<dbReference type="Proteomes" id="UP001319180">
    <property type="component" value="Unassembled WGS sequence"/>
</dbReference>